<dbReference type="PANTHER" id="PTHR12526:SF630">
    <property type="entry name" value="GLYCOSYLTRANSFERASE"/>
    <property type="match status" value="1"/>
</dbReference>
<dbReference type="SUPFAM" id="SSF53756">
    <property type="entry name" value="UDP-Glycosyltransferase/glycogen phosphorylase"/>
    <property type="match status" value="1"/>
</dbReference>
<dbReference type="CDD" id="cd03811">
    <property type="entry name" value="GT4_GT28_WabH-like"/>
    <property type="match status" value="1"/>
</dbReference>
<accession>A0ABY4DAY8</accession>
<dbReference type="RefSeq" id="WP_244772805.1">
    <property type="nucleotide sequence ID" value="NZ_CP094929.1"/>
</dbReference>
<dbReference type="InterPro" id="IPR001296">
    <property type="entry name" value="Glyco_trans_1"/>
</dbReference>
<dbReference type="Pfam" id="PF00534">
    <property type="entry name" value="Glycos_transf_1"/>
    <property type="match status" value="1"/>
</dbReference>
<evidence type="ECO:0000259" key="2">
    <source>
        <dbReference type="Pfam" id="PF13439"/>
    </source>
</evidence>
<dbReference type="PANTHER" id="PTHR12526">
    <property type="entry name" value="GLYCOSYLTRANSFERASE"/>
    <property type="match status" value="1"/>
</dbReference>
<protein>
    <submittedName>
        <fullName evidence="3">Glycosyltransferase</fullName>
    </submittedName>
</protein>
<organism evidence="3 4">
    <name type="scientific">Sphaerochaeta associata</name>
    <dbReference type="NCBI Taxonomy" id="1129264"/>
    <lineage>
        <taxon>Bacteria</taxon>
        <taxon>Pseudomonadati</taxon>
        <taxon>Spirochaetota</taxon>
        <taxon>Spirochaetia</taxon>
        <taxon>Spirochaetales</taxon>
        <taxon>Sphaerochaetaceae</taxon>
        <taxon>Sphaerochaeta</taxon>
    </lineage>
</organism>
<feature type="domain" description="Glycosyltransferase subfamily 4-like N-terminal" evidence="2">
    <location>
        <begin position="12"/>
        <end position="178"/>
    </location>
</feature>
<keyword evidence="4" id="KW-1185">Reference proteome</keyword>
<name>A0ABY4DAY8_9SPIR</name>
<feature type="domain" description="Glycosyl transferase family 1" evidence="1">
    <location>
        <begin position="189"/>
        <end position="316"/>
    </location>
</feature>
<sequence>MNIGLYITALGPGGAERVVSRLSSILHEHGHNVFVIISDTRKIAYPVGGALVDLNLQSSNSVFRKLGILWKRVSKLKKIKKEYDLESVISFLDGANIVNVLARVNKSHAFVSIRNHHSSEISYYEKRIQFLHKLLMGNIYRRAAGVICVSKLIASDIHKNYNVPQNLISVLYNPYNTDEILRFSRFPTDQSFKNFKSTKTKLLCSTGRLQHQKGFWHLLKIFSLLNPEQEKLGLVIIGDGEQQKELLGLAKSLRIENSVFFAGYQKNPFPIIAQCDLYILTSLFEGFPNAMVEAMCLGLPIIAADCQSGPREILAPELEIELDSVIEPLYGSYGLLMPPLSSNEDWLTQIDPIERKWAAEIMKWNKDSDKLSSYANKSVERAREFSEESCYQRLVEIVLSNK</sequence>
<reference evidence="4" key="1">
    <citation type="journal article" date="2024" name="J Bioinform Genom">
        <title>Complete genome sequence of the type strain bacterium Sphaerochaeta associata GLS2t (VKM B-2742)t.</title>
        <authorList>
            <person name="Troshina O.Y."/>
            <person name="Tepeeva A.N."/>
            <person name="Arzamasceva V.O."/>
            <person name="Whitman W.B."/>
            <person name="Varghese N."/>
            <person name="Shapiro N."/>
            <person name="Woyke T."/>
            <person name="Kripides N.C."/>
            <person name="Vasilenko O.V."/>
        </authorList>
    </citation>
    <scope>NUCLEOTIDE SEQUENCE [LARGE SCALE GENOMIC DNA]</scope>
    <source>
        <strain evidence="4">GLS2T</strain>
    </source>
</reference>
<dbReference type="Proteomes" id="UP000829708">
    <property type="component" value="Chromosome"/>
</dbReference>
<evidence type="ECO:0000259" key="1">
    <source>
        <dbReference type="Pfam" id="PF00534"/>
    </source>
</evidence>
<dbReference type="InterPro" id="IPR028098">
    <property type="entry name" value="Glyco_trans_4-like_N"/>
</dbReference>
<dbReference type="Pfam" id="PF13439">
    <property type="entry name" value="Glyco_transf_4"/>
    <property type="match status" value="1"/>
</dbReference>
<proteinExistence type="predicted"/>
<evidence type="ECO:0000313" key="3">
    <source>
        <dbReference type="EMBL" id="UOM51439.1"/>
    </source>
</evidence>
<dbReference type="Gene3D" id="3.40.50.2000">
    <property type="entry name" value="Glycogen Phosphorylase B"/>
    <property type="match status" value="2"/>
</dbReference>
<evidence type="ECO:0000313" key="4">
    <source>
        <dbReference type="Proteomes" id="UP000829708"/>
    </source>
</evidence>
<dbReference type="EMBL" id="CP094929">
    <property type="protein sequence ID" value="UOM51439.1"/>
    <property type="molecule type" value="Genomic_DNA"/>
</dbReference>
<gene>
    <name evidence="3" type="ORF">MUG09_01460</name>
</gene>